<evidence type="ECO:0000313" key="3">
    <source>
        <dbReference type="Proteomes" id="UP001197093"/>
    </source>
</evidence>
<feature type="coiled-coil region" evidence="1">
    <location>
        <begin position="250"/>
        <end position="336"/>
    </location>
</feature>
<reference evidence="2" key="1">
    <citation type="submission" date="2023-02" db="EMBL/GenBank/DDBJ databases">
        <authorList>
            <person name="Palmer J.M."/>
        </authorList>
    </citation>
    <scope>NUCLEOTIDE SEQUENCE</scope>
    <source>
        <strain evidence="2">FW57</strain>
    </source>
</reference>
<dbReference type="Proteomes" id="UP001197093">
    <property type="component" value="Unassembled WGS sequence"/>
</dbReference>
<protein>
    <submittedName>
        <fullName evidence="2">Uncharacterized protein</fullName>
    </submittedName>
</protein>
<dbReference type="AlphaFoldDB" id="A0AAD4I076"/>
<keyword evidence="3" id="KW-1185">Reference proteome</keyword>
<comment type="caution">
    <text evidence="2">The sequence shown here is derived from an EMBL/GenBank/DDBJ whole genome shotgun (WGS) entry which is preliminary data.</text>
</comment>
<evidence type="ECO:0000256" key="1">
    <source>
        <dbReference type="SAM" id="Coils"/>
    </source>
</evidence>
<dbReference type="EMBL" id="JAHCVI010000003">
    <property type="protein sequence ID" value="KAG7287628.1"/>
    <property type="molecule type" value="Genomic_DNA"/>
</dbReference>
<name>A0AAD4I076_9PEZI</name>
<proteinExistence type="predicted"/>
<accession>A0AAD4I076</accession>
<feature type="coiled-coil region" evidence="1">
    <location>
        <begin position="155"/>
        <end position="210"/>
    </location>
</feature>
<dbReference type="Gene3D" id="1.10.287.1490">
    <property type="match status" value="1"/>
</dbReference>
<sequence>MEDLSRTVSDIQVSLDSSRRRLTTLEKNACRSVSSEVSEVRTALKASDSKLQHTALQMRSYLKQIEYVSNAETSVDLAPQMTWLQDSLQSIASSFVDARGAADRALTSTMAYQCSVLDVGQEVEQSRGKLSQCQSEATVLANQASSALETSEYLLLDAKRQITQKEAEIAQKSTEAAAKRRRKTELESQISQKEVEIANAQRLRQSKKEDAALGVGLSIFGVLAAPFTGGASLALTAAGAGVAGYKLGRVSELQDEITSIRSSVSNLNDQISQSVRDVANLEDEKRSLQSRITQYETEIATRKSKNAEYKQQIVAAEDVKGEIDVLERHAQSATANVADDNRQLLKMKHALDQCNGEIREKSLEVASEVTLIERVAGLLGSRIGNKVKRAREFRRQRGAMERVSQALEQLHSQVPLLLPGQELQFLDVKPWNASETVVTELEDIPETAYFPEK</sequence>
<keyword evidence="1" id="KW-0175">Coiled coil</keyword>
<evidence type="ECO:0000313" key="2">
    <source>
        <dbReference type="EMBL" id="KAG7287628.1"/>
    </source>
</evidence>
<gene>
    <name evidence="2" type="ORF">NEMBOFW57_007141</name>
</gene>
<organism evidence="2 3">
    <name type="scientific">Staphylotrichum longicolle</name>
    <dbReference type="NCBI Taxonomy" id="669026"/>
    <lineage>
        <taxon>Eukaryota</taxon>
        <taxon>Fungi</taxon>
        <taxon>Dikarya</taxon>
        <taxon>Ascomycota</taxon>
        <taxon>Pezizomycotina</taxon>
        <taxon>Sordariomycetes</taxon>
        <taxon>Sordariomycetidae</taxon>
        <taxon>Sordariales</taxon>
        <taxon>Chaetomiaceae</taxon>
        <taxon>Staphylotrichum</taxon>
    </lineage>
</organism>